<comment type="caution">
    <text evidence="1">The sequence shown here is derived from an EMBL/GenBank/DDBJ whole genome shotgun (WGS) entry which is preliminary data.</text>
</comment>
<dbReference type="EMBL" id="DVMJ01000008">
    <property type="protein sequence ID" value="HIU12662.1"/>
    <property type="molecule type" value="Genomic_DNA"/>
</dbReference>
<evidence type="ECO:0000313" key="1">
    <source>
        <dbReference type="EMBL" id="HIU12662.1"/>
    </source>
</evidence>
<sequence length="128" mass="15066">MNREKLKEKVIGVIQQQCESRGFVTMIDVLIEIGALRREDMERWHKGQVDYLERVCRMNLSQLSYVMQIVQTYAKAQGLKPSLTNYHSYGKKPHRPLRFSKYGKADVERKYATHYVDVQRMTAIKKKG</sequence>
<name>A0A9D1HL49_9FIRM</name>
<organism evidence="1 2">
    <name type="scientific">Candidatus Fimiplasma intestinipullorum</name>
    <dbReference type="NCBI Taxonomy" id="2840825"/>
    <lineage>
        <taxon>Bacteria</taxon>
        <taxon>Bacillati</taxon>
        <taxon>Bacillota</taxon>
        <taxon>Clostridia</taxon>
        <taxon>Eubacteriales</taxon>
        <taxon>Candidatus Fimiplasma</taxon>
    </lineage>
</organism>
<reference evidence="1" key="2">
    <citation type="journal article" date="2021" name="PeerJ">
        <title>Extensive microbial diversity within the chicken gut microbiome revealed by metagenomics and culture.</title>
        <authorList>
            <person name="Gilroy R."/>
            <person name="Ravi A."/>
            <person name="Getino M."/>
            <person name="Pursley I."/>
            <person name="Horton D.L."/>
            <person name="Alikhan N.F."/>
            <person name="Baker D."/>
            <person name="Gharbi K."/>
            <person name="Hall N."/>
            <person name="Watson M."/>
            <person name="Adriaenssens E.M."/>
            <person name="Foster-Nyarko E."/>
            <person name="Jarju S."/>
            <person name="Secka A."/>
            <person name="Antonio M."/>
            <person name="Oren A."/>
            <person name="Chaudhuri R.R."/>
            <person name="La Ragione R."/>
            <person name="Hildebrand F."/>
            <person name="Pallen M.J."/>
        </authorList>
    </citation>
    <scope>NUCLEOTIDE SEQUENCE</scope>
    <source>
        <strain evidence="1">CHK195-11698</strain>
    </source>
</reference>
<dbReference type="Proteomes" id="UP000824175">
    <property type="component" value="Unassembled WGS sequence"/>
</dbReference>
<accession>A0A9D1HL49</accession>
<dbReference type="AlphaFoldDB" id="A0A9D1HL49"/>
<evidence type="ECO:0000313" key="2">
    <source>
        <dbReference type="Proteomes" id="UP000824175"/>
    </source>
</evidence>
<reference evidence="1" key="1">
    <citation type="submission" date="2020-10" db="EMBL/GenBank/DDBJ databases">
        <authorList>
            <person name="Gilroy R."/>
        </authorList>
    </citation>
    <scope>NUCLEOTIDE SEQUENCE</scope>
    <source>
        <strain evidence="1">CHK195-11698</strain>
    </source>
</reference>
<protein>
    <submittedName>
        <fullName evidence="1">Uncharacterized protein</fullName>
    </submittedName>
</protein>
<proteinExistence type="predicted"/>
<gene>
    <name evidence="1" type="ORF">IAD15_01120</name>
</gene>